<dbReference type="InterPro" id="IPR050053">
    <property type="entry name" value="ATPase_alpha/beta_chains"/>
</dbReference>
<feature type="domain" description="AAA+ ATPase" evidence="10">
    <location>
        <begin position="159"/>
        <end position="343"/>
    </location>
</feature>
<protein>
    <submittedName>
        <fullName evidence="11">FliI/YscN family ATPase</fullName>
    </submittedName>
</protein>
<feature type="compositionally biased region" description="Polar residues" evidence="9">
    <location>
        <begin position="451"/>
        <end position="464"/>
    </location>
</feature>
<proteinExistence type="predicted"/>
<evidence type="ECO:0000256" key="6">
    <source>
        <dbReference type="ARBA" id="ARBA00022927"/>
    </source>
</evidence>
<dbReference type="GO" id="GO:0016887">
    <property type="term" value="F:ATP hydrolysis activity"/>
    <property type="evidence" value="ECO:0007669"/>
    <property type="project" value="InterPro"/>
</dbReference>
<dbReference type="FunFam" id="3.40.50.12240:FF:000002">
    <property type="entry name" value="Flagellum-specific ATP synthase FliI"/>
    <property type="match status" value="1"/>
</dbReference>
<dbReference type="NCBIfam" id="TIGR01026">
    <property type="entry name" value="fliI_yscN"/>
    <property type="match status" value="1"/>
</dbReference>
<dbReference type="SMART" id="SM00382">
    <property type="entry name" value="AAA"/>
    <property type="match status" value="1"/>
</dbReference>
<dbReference type="InterPro" id="IPR040627">
    <property type="entry name" value="T3SS_ATPase_C"/>
</dbReference>
<dbReference type="InterPro" id="IPR020003">
    <property type="entry name" value="ATPase_a/bsu_AS"/>
</dbReference>
<dbReference type="AlphaFoldDB" id="A0A369TSD6"/>
<evidence type="ECO:0000256" key="7">
    <source>
        <dbReference type="ARBA" id="ARBA00022967"/>
    </source>
</evidence>
<feature type="region of interest" description="Disordered" evidence="9">
    <location>
        <begin position="443"/>
        <end position="464"/>
    </location>
</feature>
<dbReference type="OrthoDB" id="9801639at2"/>
<evidence type="ECO:0000313" key="11">
    <source>
        <dbReference type="EMBL" id="RDD68199.1"/>
    </source>
</evidence>
<keyword evidence="5" id="KW-0067">ATP-binding</keyword>
<dbReference type="InterPro" id="IPR000194">
    <property type="entry name" value="ATPase_F1/V1/A1_a/bsu_nucl-bd"/>
</dbReference>
<evidence type="ECO:0000256" key="3">
    <source>
        <dbReference type="ARBA" id="ARBA00022490"/>
    </source>
</evidence>
<dbReference type="GO" id="GO:0008564">
    <property type="term" value="F:protein-exporting ATPase activity"/>
    <property type="evidence" value="ECO:0007669"/>
    <property type="project" value="UniProtKB-EC"/>
</dbReference>
<dbReference type="InterPro" id="IPR003593">
    <property type="entry name" value="AAA+_ATPase"/>
</dbReference>
<organism evidence="11 12">
    <name type="scientific">Thalassococcus profundi</name>
    <dbReference type="NCBI Taxonomy" id="2282382"/>
    <lineage>
        <taxon>Bacteria</taxon>
        <taxon>Pseudomonadati</taxon>
        <taxon>Pseudomonadota</taxon>
        <taxon>Alphaproteobacteria</taxon>
        <taxon>Rhodobacterales</taxon>
        <taxon>Roseobacteraceae</taxon>
        <taxon>Thalassococcus</taxon>
    </lineage>
</organism>
<dbReference type="GO" id="GO:0030257">
    <property type="term" value="C:type III protein secretion system complex"/>
    <property type="evidence" value="ECO:0007669"/>
    <property type="project" value="InterPro"/>
</dbReference>
<evidence type="ECO:0000256" key="9">
    <source>
        <dbReference type="SAM" id="MobiDB-lite"/>
    </source>
</evidence>
<dbReference type="PROSITE" id="PS00152">
    <property type="entry name" value="ATPASE_ALPHA_BETA"/>
    <property type="match status" value="1"/>
</dbReference>
<gene>
    <name evidence="11" type="ORF">DU478_01645</name>
</gene>
<dbReference type="GO" id="GO:0005737">
    <property type="term" value="C:cytoplasm"/>
    <property type="evidence" value="ECO:0007669"/>
    <property type="project" value="UniProtKB-SubCell"/>
</dbReference>
<evidence type="ECO:0000259" key="10">
    <source>
        <dbReference type="SMART" id="SM00382"/>
    </source>
</evidence>
<comment type="catalytic activity">
    <reaction evidence="8">
        <text>ATP + H2O + cellular proteinSide 1 = ADP + phosphate + cellular proteinSide 2.</text>
        <dbReference type="EC" id="7.4.2.8"/>
    </reaction>
</comment>
<evidence type="ECO:0000313" key="12">
    <source>
        <dbReference type="Proteomes" id="UP000253977"/>
    </source>
</evidence>
<evidence type="ECO:0000256" key="2">
    <source>
        <dbReference type="ARBA" id="ARBA00022448"/>
    </source>
</evidence>
<dbReference type="SUPFAM" id="SSF52540">
    <property type="entry name" value="P-loop containing nucleoside triphosphate hydrolases"/>
    <property type="match status" value="1"/>
</dbReference>
<evidence type="ECO:0000256" key="8">
    <source>
        <dbReference type="ARBA" id="ARBA00034006"/>
    </source>
</evidence>
<dbReference type="Gene3D" id="3.40.50.12240">
    <property type="match status" value="1"/>
</dbReference>
<dbReference type="GO" id="GO:0005524">
    <property type="term" value="F:ATP binding"/>
    <property type="evidence" value="ECO:0007669"/>
    <property type="project" value="UniProtKB-KW"/>
</dbReference>
<dbReference type="Pfam" id="PF18269">
    <property type="entry name" value="T3SS_ATPase_C"/>
    <property type="match status" value="1"/>
</dbReference>
<dbReference type="EMBL" id="QPMK01000001">
    <property type="protein sequence ID" value="RDD68199.1"/>
    <property type="molecule type" value="Genomic_DNA"/>
</dbReference>
<keyword evidence="7" id="KW-1278">Translocase</keyword>
<dbReference type="InterPro" id="IPR005714">
    <property type="entry name" value="ATPase_T3SS_FliI/YscN"/>
</dbReference>
<feature type="region of interest" description="Disordered" evidence="9">
    <location>
        <begin position="113"/>
        <end position="140"/>
    </location>
</feature>
<keyword evidence="6" id="KW-0653">Protein transport</keyword>
<keyword evidence="12" id="KW-1185">Reference proteome</keyword>
<comment type="caution">
    <text evidence="11">The sequence shown here is derived from an EMBL/GenBank/DDBJ whole genome shotgun (WGS) entry which is preliminary data.</text>
</comment>
<evidence type="ECO:0000256" key="5">
    <source>
        <dbReference type="ARBA" id="ARBA00022840"/>
    </source>
</evidence>
<dbReference type="GO" id="GO:0030254">
    <property type="term" value="P:protein secretion by the type III secretion system"/>
    <property type="evidence" value="ECO:0007669"/>
    <property type="project" value="InterPro"/>
</dbReference>
<dbReference type="RefSeq" id="WP_114509178.1">
    <property type="nucleotide sequence ID" value="NZ_QPMK01000001.1"/>
</dbReference>
<keyword evidence="2" id="KW-0813">Transport</keyword>
<keyword evidence="3" id="KW-0963">Cytoplasm</keyword>
<comment type="subcellular location">
    <subcellularLocation>
        <location evidence="1">Cytoplasm</location>
    </subcellularLocation>
</comment>
<keyword evidence="4" id="KW-0547">Nucleotide-binding</keyword>
<dbReference type="PANTHER" id="PTHR15184:SF9">
    <property type="entry name" value="SPI-1 TYPE 3 SECRETION SYSTEM ATPASE"/>
    <property type="match status" value="1"/>
</dbReference>
<evidence type="ECO:0000256" key="4">
    <source>
        <dbReference type="ARBA" id="ARBA00022741"/>
    </source>
</evidence>
<dbReference type="Pfam" id="PF00006">
    <property type="entry name" value="ATP-synt_ab"/>
    <property type="match status" value="1"/>
</dbReference>
<reference evidence="11 12" key="1">
    <citation type="submission" date="2018-07" db="EMBL/GenBank/DDBJ databases">
        <title>Thalassococcus profundi sp. nov., a marine bacterium isolated from deep seawater of Okinawa Trough.</title>
        <authorList>
            <person name="Yu M."/>
        </authorList>
    </citation>
    <scope>NUCLEOTIDE SEQUENCE [LARGE SCALE GENOMIC DNA]</scope>
    <source>
        <strain evidence="11 12">WRAS1</strain>
    </source>
</reference>
<dbReference type="Proteomes" id="UP000253977">
    <property type="component" value="Unassembled WGS sequence"/>
</dbReference>
<accession>A0A369TSD6</accession>
<evidence type="ECO:0000256" key="1">
    <source>
        <dbReference type="ARBA" id="ARBA00004496"/>
    </source>
</evidence>
<sequence length="464" mass="49516">MEHSELDGLRARIAGLHPVRAVGRVRSVDGAVIWVGGLTHGACIGDRLRLLRQRRGPLDGEVLRLTEDAVAMLPDDGFDGVSRGDRVMVLGPPTLAPWDGWIGRVIDPYGQPLDGEPLTQGSQSRAFSAPPPPAARRHGLGPRLETGVAAFNTLLPIVQGQRIGLFAGSGIGKSRLLARLARGVQADVVVLALIGERGREVRDFVANVLGPEGMKRSVVVAATSDRSPVERRRCPLAAMTIAEHFRDRGAHVLFLADSITRFAEAHREVAIASGELPALRGFPASMAHQIMQLAERAGPGVGDSGDITGIFSVLVAASDMDEPVADVLRGVLDGHVVLDRQIAERGRFPAIDILRSVSRSLPEAASTDENALISQTRQLLGAYSGAETMIRAGLYREGSDPLIDQAIRAWPEIEGFIGEDAHADIATCFSRLRLILRRVSASPGRAAGPRSNGQSSQVATRARS</sequence>
<dbReference type="PANTHER" id="PTHR15184">
    <property type="entry name" value="ATP SYNTHASE"/>
    <property type="match status" value="1"/>
</dbReference>
<dbReference type="InterPro" id="IPR027417">
    <property type="entry name" value="P-loop_NTPase"/>
</dbReference>
<name>A0A369TSD6_9RHOB</name>
<dbReference type="GO" id="GO:0046933">
    <property type="term" value="F:proton-transporting ATP synthase activity, rotational mechanism"/>
    <property type="evidence" value="ECO:0007669"/>
    <property type="project" value="TreeGrafter"/>
</dbReference>